<keyword evidence="1" id="KW-0812">Transmembrane</keyword>
<feature type="transmembrane region" description="Helical" evidence="1">
    <location>
        <begin position="16"/>
        <end position="36"/>
    </location>
</feature>
<protein>
    <submittedName>
        <fullName evidence="2">Uncharacterized protein</fullName>
    </submittedName>
</protein>
<reference evidence="2" key="1">
    <citation type="submission" date="2020-06" db="EMBL/GenBank/DDBJ databases">
        <title>Whole Genome Sequence of Bradyrhizobium sp. Strain 1S1.</title>
        <authorList>
            <person name="Bromfield E.S.P."/>
            <person name="Cloutier S."/>
        </authorList>
    </citation>
    <scope>NUCLEOTIDE SEQUENCE [LARGE SCALE GENOMIC DNA]</scope>
    <source>
        <strain evidence="2">1S1</strain>
    </source>
</reference>
<dbReference type="AlphaFoldDB" id="A0A974A2D6"/>
<name>A0A974A2D6_9BRAD</name>
<comment type="caution">
    <text evidence="2">The sequence shown here is derived from an EMBL/GenBank/DDBJ whole genome shotgun (WGS) entry which is preliminary data.</text>
</comment>
<gene>
    <name evidence="2" type="ORF">HAP48_023330</name>
</gene>
<dbReference type="RefSeq" id="WP_166205255.1">
    <property type="nucleotide sequence ID" value="NZ_CP088285.1"/>
</dbReference>
<accession>A0A974A2D6</accession>
<keyword evidence="1" id="KW-1133">Transmembrane helix</keyword>
<keyword evidence="1" id="KW-0472">Membrane</keyword>
<sequence length="55" mass="6025">MEQNTLAGVDVNDLRFLVMMGCVLLAAAFAAVGAAMQPFLDRRRNAGAGFRRVRR</sequence>
<organism evidence="2">
    <name type="scientific">Bradyrhizobium septentrionale</name>
    <dbReference type="NCBI Taxonomy" id="1404411"/>
    <lineage>
        <taxon>Bacteria</taxon>
        <taxon>Pseudomonadati</taxon>
        <taxon>Pseudomonadota</taxon>
        <taxon>Alphaproteobacteria</taxon>
        <taxon>Hyphomicrobiales</taxon>
        <taxon>Nitrobacteraceae</taxon>
        <taxon>Bradyrhizobium</taxon>
    </lineage>
</organism>
<proteinExistence type="predicted"/>
<evidence type="ECO:0000256" key="1">
    <source>
        <dbReference type="SAM" id="Phobius"/>
    </source>
</evidence>
<dbReference type="EMBL" id="JAAOLE020000001">
    <property type="protein sequence ID" value="NVI45838.1"/>
    <property type="molecule type" value="Genomic_DNA"/>
</dbReference>
<evidence type="ECO:0000313" key="2">
    <source>
        <dbReference type="EMBL" id="NVI45838.1"/>
    </source>
</evidence>